<evidence type="ECO:0000256" key="2">
    <source>
        <dbReference type="ARBA" id="ARBA00022500"/>
    </source>
</evidence>
<dbReference type="PROSITE" id="PS50885">
    <property type="entry name" value="HAMP"/>
    <property type="match status" value="1"/>
</dbReference>
<dbReference type="Proteomes" id="UP000182661">
    <property type="component" value="Unassembled WGS sequence"/>
</dbReference>
<evidence type="ECO:0000256" key="3">
    <source>
        <dbReference type="ARBA" id="ARBA00029447"/>
    </source>
</evidence>
<gene>
    <name evidence="7" type="ORF">AX760_00390</name>
</gene>
<evidence type="ECO:0000256" key="4">
    <source>
        <dbReference type="PROSITE-ProRule" id="PRU00284"/>
    </source>
</evidence>
<protein>
    <submittedName>
        <fullName evidence="7">Chemotaxis protein</fullName>
    </submittedName>
</protein>
<evidence type="ECO:0000313" key="7">
    <source>
        <dbReference type="EMBL" id="OJG01413.1"/>
    </source>
</evidence>
<proteinExistence type="inferred from homology"/>
<dbReference type="Pfam" id="PF00015">
    <property type="entry name" value="MCPsignal"/>
    <property type="match status" value="1"/>
</dbReference>
<accession>A0A657M003</accession>
<dbReference type="GO" id="GO:0020037">
    <property type="term" value="F:heme binding"/>
    <property type="evidence" value="ECO:0007669"/>
    <property type="project" value="InterPro"/>
</dbReference>
<dbReference type="SUPFAM" id="SSF46458">
    <property type="entry name" value="Globin-like"/>
    <property type="match status" value="1"/>
</dbReference>
<evidence type="ECO:0000313" key="8">
    <source>
        <dbReference type="Proteomes" id="UP000182661"/>
    </source>
</evidence>
<sequence length="503" mass="53792">MTGMDSTTKLLNERLDFVGIGAAERQALAQAKPVISASLDVALDKFYAKARSAPETAKFFNSEDHIKSAKARQARHWDLIASGNFDAAYVKAVTTIGNTHARLGLEPRWYIGGYALILESIIGAVVDSHLKGMLYKSKAPQITRDISAVVKAALIDMDYAITVYLDALQIEREKAEAARREQGAQQEQALTALETSLQKLADGDLTAVIAQSLAPQFDGLKSNFNSAIEKLDEAFGSIINAADETTSNSGELVSATDDMARRTEQQAASLEETSAALEEITTISKESASRAQEAMRVVSVATGEAKKSGEIVEQAVAAMTAIEDSSRKITQIISVIDQISFQTNLLALNAGVEAARAGDAGKGFAVVAQEVRELAQKSAAAAKEIKELIDRSFQDVLLGVSLVNRTGDTLRTIGEQVVDINGHIDAIAGSAREQSIGIVEINTAVSSMDQMTQQNAAMVEQTNAATHSLMRTSTSLKELVDQFKVSAGRSTGNHAPVRSQRYG</sequence>
<feature type="domain" description="Methyl-accepting transducer" evidence="5">
    <location>
        <begin position="241"/>
        <end position="470"/>
    </location>
</feature>
<dbReference type="Pfam" id="PF11563">
    <property type="entry name" value="Protoglobin"/>
    <property type="match status" value="1"/>
</dbReference>
<dbReference type="PRINTS" id="PR00260">
    <property type="entry name" value="CHEMTRNSDUCR"/>
</dbReference>
<dbReference type="InterPro" id="IPR003660">
    <property type="entry name" value="HAMP_dom"/>
</dbReference>
<comment type="caution">
    <text evidence="7">The sequence shown here is derived from an EMBL/GenBank/DDBJ whole genome shotgun (WGS) entry which is preliminary data.</text>
</comment>
<evidence type="ECO:0000256" key="1">
    <source>
        <dbReference type="ARBA" id="ARBA00004370"/>
    </source>
</evidence>
<evidence type="ECO:0000259" key="5">
    <source>
        <dbReference type="PROSITE" id="PS50111"/>
    </source>
</evidence>
<name>A0A657M003_9HYPH</name>
<dbReference type="PROSITE" id="PS50111">
    <property type="entry name" value="CHEMOTAXIS_TRANSDUC_2"/>
    <property type="match status" value="1"/>
</dbReference>
<dbReference type="Gene3D" id="1.10.490.10">
    <property type="entry name" value="Globins"/>
    <property type="match status" value="1"/>
</dbReference>
<dbReference type="Gene3D" id="1.10.287.950">
    <property type="entry name" value="Methyl-accepting chemotaxis protein"/>
    <property type="match status" value="1"/>
</dbReference>
<dbReference type="GO" id="GO:0006935">
    <property type="term" value="P:chemotaxis"/>
    <property type="evidence" value="ECO:0007669"/>
    <property type="project" value="UniProtKB-KW"/>
</dbReference>
<dbReference type="GO" id="GO:0004888">
    <property type="term" value="F:transmembrane signaling receptor activity"/>
    <property type="evidence" value="ECO:0007669"/>
    <property type="project" value="InterPro"/>
</dbReference>
<dbReference type="InterPro" id="IPR004089">
    <property type="entry name" value="MCPsignal_dom"/>
</dbReference>
<dbReference type="RefSeq" id="WP_071830848.1">
    <property type="nucleotide sequence ID" value="NZ_LSRP01000001.1"/>
</dbReference>
<keyword evidence="2" id="KW-0145">Chemotaxis</keyword>
<dbReference type="InterPro" id="IPR044398">
    <property type="entry name" value="Globin-sensor_dom"/>
</dbReference>
<dbReference type="InterPro" id="IPR004090">
    <property type="entry name" value="Chemotax_Me-accpt_rcpt"/>
</dbReference>
<evidence type="ECO:0000259" key="6">
    <source>
        <dbReference type="PROSITE" id="PS50885"/>
    </source>
</evidence>
<dbReference type="InterPro" id="IPR051310">
    <property type="entry name" value="MCP_chemotaxis"/>
</dbReference>
<keyword evidence="4" id="KW-0807">Transducer</keyword>
<dbReference type="SUPFAM" id="SSF58104">
    <property type="entry name" value="Methyl-accepting chemotaxis protein (MCP) signaling domain"/>
    <property type="match status" value="1"/>
</dbReference>
<dbReference type="AlphaFoldDB" id="A0A657M003"/>
<dbReference type="InterPro" id="IPR012292">
    <property type="entry name" value="Globin/Proto"/>
</dbReference>
<dbReference type="InterPro" id="IPR039379">
    <property type="entry name" value="Protoglobin_sensor_dom"/>
</dbReference>
<dbReference type="GO" id="GO:0016020">
    <property type="term" value="C:membrane"/>
    <property type="evidence" value="ECO:0007669"/>
    <property type="project" value="UniProtKB-SubCell"/>
</dbReference>
<reference evidence="7 8" key="1">
    <citation type="submission" date="2016-02" db="EMBL/GenBank/DDBJ databases">
        <title>Genome sequencing of a beta-galactosidase producing bacteria Rhizobium sp. 59.</title>
        <authorList>
            <person name="Wang D."/>
            <person name="Kot W."/>
            <person name="Qin Y."/>
            <person name="Hansen L."/>
            <person name="Naqvi K."/>
            <person name="Rensing C."/>
        </authorList>
    </citation>
    <scope>NUCLEOTIDE SEQUENCE [LARGE SCALE GENOMIC DNA]</scope>
    <source>
        <strain evidence="7 8">59</strain>
    </source>
</reference>
<organism evidence="7 8">
    <name type="scientific">Pararhizobium antarcticum</name>
    <dbReference type="NCBI Taxonomy" id="1798805"/>
    <lineage>
        <taxon>Bacteria</taxon>
        <taxon>Pseudomonadati</taxon>
        <taxon>Pseudomonadota</taxon>
        <taxon>Alphaproteobacteria</taxon>
        <taxon>Hyphomicrobiales</taxon>
        <taxon>Rhizobiaceae</taxon>
        <taxon>Rhizobium/Agrobacterium group</taxon>
        <taxon>Pararhizobium</taxon>
    </lineage>
</organism>
<dbReference type="GO" id="GO:0007165">
    <property type="term" value="P:signal transduction"/>
    <property type="evidence" value="ECO:0007669"/>
    <property type="project" value="UniProtKB-KW"/>
</dbReference>
<dbReference type="OrthoDB" id="266313at2"/>
<comment type="similarity">
    <text evidence="3">Belongs to the methyl-accepting chemotaxis (MCP) protein family.</text>
</comment>
<dbReference type="EMBL" id="LSRP01000001">
    <property type="protein sequence ID" value="OJG01413.1"/>
    <property type="molecule type" value="Genomic_DNA"/>
</dbReference>
<dbReference type="PANTHER" id="PTHR43531:SF11">
    <property type="entry name" value="METHYL-ACCEPTING CHEMOTAXIS PROTEIN 3"/>
    <property type="match status" value="1"/>
</dbReference>
<dbReference type="CDD" id="cd11386">
    <property type="entry name" value="MCP_signal"/>
    <property type="match status" value="1"/>
</dbReference>
<keyword evidence="8" id="KW-1185">Reference proteome</keyword>
<comment type="subcellular location">
    <subcellularLocation>
        <location evidence="1">Membrane</location>
    </subcellularLocation>
</comment>
<dbReference type="SMART" id="SM00283">
    <property type="entry name" value="MA"/>
    <property type="match status" value="1"/>
</dbReference>
<dbReference type="PANTHER" id="PTHR43531">
    <property type="entry name" value="PROTEIN ICFG"/>
    <property type="match status" value="1"/>
</dbReference>
<dbReference type="GO" id="GO:0019825">
    <property type="term" value="F:oxygen binding"/>
    <property type="evidence" value="ECO:0007669"/>
    <property type="project" value="InterPro"/>
</dbReference>
<dbReference type="InterPro" id="IPR009050">
    <property type="entry name" value="Globin-like_sf"/>
</dbReference>
<dbReference type="FunFam" id="1.10.287.950:FF:000001">
    <property type="entry name" value="Methyl-accepting chemotaxis sensory transducer"/>
    <property type="match status" value="1"/>
</dbReference>
<feature type="domain" description="HAMP" evidence="6">
    <location>
        <begin position="184"/>
        <end position="236"/>
    </location>
</feature>
<dbReference type="CDD" id="cd01068">
    <property type="entry name" value="globin_sensor"/>
    <property type="match status" value="1"/>
</dbReference>